<evidence type="ECO:0000256" key="1">
    <source>
        <dbReference type="SAM" id="MobiDB-lite"/>
    </source>
</evidence>
<organism evidence="3 4">
    <name type="scientific">Paraphaeosphaeria sporulosa</name>
    <dbReference type="NCBI Taxonomy" id="1460663"/>
    <lineage>
        <taxon>Eukaryota</taxon>
        <taxon>Fungi</taxon>
        <taxon>Dikarya</taxon>
        <taxon>Ascomycota</taxon>
        <taxon>Pezizomycotina</taxon>
        <taxon>Dothideomycetes</taxon>
        <taxon>Pleosporomycetidae</taxon>
        <taxon>Pleosporales</taxon>
        <taxon>Massarineae</taxon>
        <taxon>Didymosphaeriaceae</taxon>
        <taxon>Paraphaeosphaeria</taxon>
    </lineage>
</organism>
<feature type="region of interest" description="Disordered" evidence="1">
    <location>
        <begin position="33"/>
        <end position="52"/>
    </location>
</feature>
<feature type="signal peptide" evidence="2">
    <location>
        <begin position="1"/>
        <end position="19"/>
    </location>
</feature>
<evidence type="ECO:0000313" key="4">
    <source>
        <dbReference type="Proteomes" id="UP000077069"/>
    </source>
</evidence>
<dbReference type="AlphaFoldDB" id="A0A177C7Q8"/>
<dbReference type="RefSeq" id="XP_018033152.1">
    <property type="nucleotide sequence ID" value="XM_018179001.1"/>
</dbReference>
<keyword evidence="4" id="KW-1185">Reference proteome</keyword>
<dbReference type="EMBL" id="KV441555">
    <property type="protein sequence ID" value="OAG02787.1"/>
    <property type="molecule type" value="Genomic_DNA"/>
</dbReference>
<evidence type="ECO:0000256" key="2">
    <source>
        <dbReference type="SAM" id="SignalP"/>
    </source>
</evidence>
<dbReference type="Proteomes" id="UP000077069">
    <property type="component" value="Unassembled WGS sequence"/>
</dbReference>
<feature type="chain" id="PRO_5008057856" description="Secreted protein" evidence="2">
    <location>
        <begin position="20"/>
        <end position="90"/>
    </location>
</feature>
<sequence>MTSFASSLHSLSLLAMLRAVAVHLQRSFKCSMPRPSKQLRPASIRAPSSPDSLPFKPNTHTLDCMKKFKCFFCGAQISRSFTPSLCHRTA</sequence>
<dbReference type="InParanoid" id="A0A177C7Q8"/>
<keyword evidence="2" id="KW-0732">Signal</keyword>
<evidence type="ECO:0000313" key="3">
    <source>
        <dbReference type="EMBL" id="OAG02787.1"/>
    </source>
</evidence>
<accession>A0A177C7Q8</accession>
<protein>
    <recommendedName>
        <fullName evidence="5">Secreted protein</fullName>
    </recommendedName>
</protein>
<reference evidence="3 4" key="1">
    <citation type="submission" date="2016-05" db="EMBL/GenBank/DDBJ databases">
        <title>Comparative analysis of secretome profiles of manganese(II)-oxidizing ascomycete fungi.</title>
        <authorList>
            <consortium name="DOE Joint Genome Institute"/>
            <person name="Zeiner C.A."/>
            <person name="Purvine S.O."/>
            <person name="Zink E.M."/>
            <person name="Wu S."/>
            <person name="Pasa-Tolic L."/>
            <person name="Chaput D.L."/>
            <person name="Haridas S."/>
            <person name="Grigoriev I.V."/>
            <person name="Santelli C.M."/>
            <person name="Hansel C.M."/>
        </authorList>
    </citation>
    <scope>NUCLEOTIDE SEQUENCE [LARGE SCALE GENOMIC DNA]</scope>
    <source>
        <strain evidence="3 4">AP3s5-JAC2a</strain>
    </source>
</reference>
<proteinExistence type="predicted"/>
<gene>
    <name evidence="3" type="ORF">CC84DRAFT_1166598</name>
</gene>
<evidence type="ECO:0008006" key="5">
    <source>
        <dbReference type="Google" id="ProtNLM"/>
    </source>
</evidence>
<name>A0A177C7Q8_9PLEO</name>
<dbReference type="GeneID" id="28762487"/>